<comment type="caution">
    <text evidence="9">The sequence shown here is derived from an EMBL/GenBank/DDBJ whole genome shotgun (WGS) entry which is preliminary data.</text>
</comment>
<evidence type="ECO:0000256" key="6">
    <source>
        <dbReference type="SAM" id="MobiDB-lite"/>
    </source>
</evidence>
<dbReference type="CDD" id="cd06171">
    <property type="entry name" value="Sigma70_r4"/>
    <property type="match status" value="1"/>
</dbReference>
<evidence type="ECO:0000313" key="10">
    <source>
        <dbReference type="Proteomes" id="UP000237819"/>
    </source>
</evidence>
<gene>
    <name evidence="9" type="ORF">C5Y93_19910</name>
</gene>
<evidence type="ECO:0000313" key="9">
    <source>
        <dbReference type="EMBL" id="PQO44231.1"/>
    </source>
</evidence>
<evidence type="ECO:0000256" key="1">
    <source>
        <dbReference type="ARBA" id="ARBA00010641"/>
    </source>
</evidence>
<dbReference type="OrthoDB" id="291970at2"/>
<feature type="compositionally biased region" description="Basic and acidic residues" evidence="6">
    <location>
        <begin position="96"/>
        <end position="107"/>
    </location>
</feature>
<evidence type="ECO:0000256" key="2">
    <source>
        <dbReference type="ARBA" id="ARBA00023015"/>
    </source>
</evidence>
<evidence type="ECO:0000259" key="7">
    <source>
        <dbReference type="Pfam" id="PF04542"/>
    </source>
</evidence>
<dbReference type="InterPro" id="IPR013325">
    <property type="entry name" value="RNA_pol_sigma_r2"/>
</dbReference>
<dbReference type="AlphaFoldDB" id="A0A2S8GIT1"/>
<feature type="region of interest" description="Disordered" evidence="6">
    <location>
        <begin position="94"/>
        <end position="113"/>
    </location>
</feature>
<keyword evidence="3" id="KW-0731">Sigma factor</keyword>
<dbReference type="PANTHER" id="PTHR43133:SF8">
    <property type="entry name" value="RNA POLYMERASE SIGMA FACTOR HI_1459-RELATED"/>
    <property type="match status" value="1"/>
</dbReference>
<name>A0A2S8GIT1_9BACT</name>
<dbReference type="GO" id="GO:0006352">
    <property type="term" value="P:DNA-templated transcription initiation"/>
    <property type="evidence" value="ECO:0007669"/>
    <property type="project" value="InterPro"/>
</dbReference>
<dbReference type="Pfam" id="PF08281">
    <property type="entry name" value="Sigma70_r4_2"/>
    <property type="match status" value="1"/>
</dbReference>
<dbReference type="Proteomes" id="UP000237819">
    <property type="component" value="Unassembled WGS sequence"/>
</dbReference>
<sequence length="204" mass="22668">MSEDAALLEKIAVGDVDALAKFIEARKPQLMAYIHRRLGPALKSKVEAEDIFQDSSVEAVRAITPEFPGDKDPFSWLCQIAERKIVDAHRHHFGAQKRDAGRERSLDGRPAGGGDGEVGLVNLLVKSMTTPSKAFSRNARELRLQAALADLREDQREVIRLKYVEGWASKDIANQIGKTDAAVRVMLTRTLKQLQAVLAEQELR</sequence>
<evidence type="ECO:0000256" key="3">
    <source>
        <dbReference type="ARBA" id="ARBA00023082"/>
    </source>
</evidence>
<accession>A0A2S8GIT1</accession>
<dbReference type="InterPro" id="IPR014284">
    <property type="entry name" value="RNA_pol_sigma-70_dom"/>
</dbReference>
<proteinExistence type="inferred from homology"/>
<dbReference type="PANTHER" id="PTHR43133">
    <property type="entry name" value="RNA POLYMERASE ECF-TYPE SIGMA FACTO"/>
    <property type="match status" value="1"/>
</dbReference>
<dbReference type="NCBIfam" id="TIGR02937">
    <property type="entry name" value="sigma70-ECF"/>
    <property type="match status" value="1"/>
</dbReference>
<dbReference type="GO" id="GO:0003677">
    <property type="term" value="F:DNA binding"/>
    <property type="evidence" value="ECO:0007669"/>
    <property type="project" value="UniProtKB-KW"/>
</dbReference>
<comment type="similarity">
    <text evidence="1">Belongs to the sigma-70 factor family. ECF subfamily.</text>
</comment>
<dbReference type="SUPFAM" id="SSF88659">
    <property type="entry name" value="Sigma3 and sigma4 domains of RNA polymerase sigma factors"/>
    <property type="match status" value="1"/>
</dbReference>
<dbReference type="Gene3D" id="1.10.1740.10">
    <property type="match status" value="1"/>
</dbReference>
<evidence type="ECO:0000259" key="8">
    <source>
        <dbReference type="Pfam" id="PF08281"/>
    </source>
</evidence>
<reference evidence="9 10" key="1">
    <citation type="submission" date="2018-02" db="EMBL/GenBank/DDBJ databases">
        <title>Comparative genomes isolates from brazilian mangrove.</title>
        <authorList>
            <person name="Araujo J.E."/>
            <person name="Taketani R.G."/>
            <person name="Silva M.C.P."/>
            <person name="Loureco M.V."/>
            <person name="Andreote F.D."/>
        </authorList>
    </citation>
    <scope>NUCLEOTIDE SEQUENCE [LARGE SCALE GENOMIC DNA]</scope>
    <source>
        <strain evidence="9 10">Nap-Phe MGV</strain>
    </source>
</reference>
<dbReference type="EMBL" id="PUHZ01000020">
    <property type="protein sequence ID" value="PQO44231.1"/>
    <property type="molecule type" value="Genomic_DNA"/>
</dbReference>
<feature type="domain" description="RNA polymerase sigma-70 region 2" evidence="7">
    <location>
        <begin position="23"/>
        <end position="91"/>
    </location>
</feature>
<dbReference type="SUPFAM" id="SSF88946">
    <property type="entry name" value="Sigma2 domain of RNA polymerase sigma factors"/>
    <property type="match status" value="1"/>
</dbReference>
<dbReference type="InterPro" id="IPR036388">
    <property type="entry name" value="WH-like_DNA-bd_sf"/>
</dbReference>
<organism evidence="9 10">
    <name type="scientific">Blastopirellula marina</name>
    <dbReference type="NCBI Taxonomy" id="124"/>
    <lineage>
        <taxon>Bacteria</taxon>
        <taxon>Pseudomonadati</taxon>
        <taxon>Planctomycetota</taxon>
        <taxon>Planctomycetia</taxon>
        <taxon>Pirellulales</taxon>
        <taxon>Pirellulaceae</taxon>
        <taxon>Blastopirellula</taxon>
    </lineage>
</organism>
<protein>
    <submittedName>
        <fullName evidence="9">RNA polymerase subunit sigma</fullName>
    </submittedName>
</protein>
<evidence type="ECO:0000256" key="4">
    <source>
        <dbReference type="ARBA" id="ARBA00023125"/>
    </source>
</evidence>
<keyword evidence="5" id="KW-0804">Transcription</keyword>
<dbReference type="RefSeq" id="WP_105337200.1">
    <property type="nucleotide sequence ID" value="NZ_PUHZ01000020.1"/>
</dbReference>
<feature type="domain" description="RNA polymerase sigma factor 70 region 4 type 2" evidence="8">
    <location>
        <begin position="142"/>
        <end position="194"/>
    </location>
</feature>
<dbReference type="InterPro" id="IPR039425">
    <property type="entry name" value="RNA_pol_sigma-70-like"/>
</dbReference>
<keyword evidence="4" id="KW-0238">DNA-binding</keyword>
<dbReference type="InterPro" id="IPR007627">
    <property type="entry name" value="RNA_pol_sigma70_r2"/>
</dbReference>
<keyword evidence="2" id="KW-0805">Transcription regulation</keyword>
<dbReference type="InterPro" id="IPR013249">
    <property type="entry name" value="RNA_pol_sigma70_r4_t2"/>
</dbReference>
<evidence type="ECO:0000256" key="5">
    <source>
        <dbReference type="ARBA" id="ARBA00023163"/>
    </source>
</evidence>
<dbReference type="Gene3D" id="1.10.10.10">
    <property type="entry name" value="Winged helix-like DNA-binding domain superfamily/Winged helix DNA-binding domain"/>
    <property type="match status" value="1"/>
</dbReference>
<dbReference type="InterPro" id="IPR013324">
    <property type="entry name" value="RNA_pol_sigma_r3/r4-like"/>
</dbReference>
<dbReference type="Pfam" id="PF04542">
    <property type="entry name" value="Sigma70_r2"/>
    <property type="match status" value="1"/>
</dbReference>
<dbReference type="GO" id="GO:0016987">
    <property type="term" value="F:sigma factor activity"/>
    <property type="evidence" value="ECO:0007669"/>
    <property type="project" value="UniProtKB-KW"/>
</dbReference>